<dbReference type="PANTHER" id="PTHR23522">
    <property type="entry name" value="BLL5896 PROTEIN"/>
    <property type="match status" value="1"/>
</dbReference>
<feature type="domain" description="Major facilitator superfamily (MFS) profile" evidence="9">
    <location>
        <begin position="211"/>
        <end position="397"/>
    </location>
</feature>
<dbReference type="NCBIfam" id="NF037955">
    <property type="entry name" value="mfs"/>
    <property type="match status" value="1"/>
</dbReference>
<accession>A0AA42BNB0</accession>
<feature type="transmembrane region" description="Helical" evidence="8">
    <location>
        <begin position="78"/>
        <end position="98"/>
    </location>
</feature>
<dbReference type="InterPro" id="IPR020846">
    <property type="entry name" value="MFS_dom"/>
</dbReference>
<dbReference type="PIRSF" id="PIRSF004925">
    <property type="entry name" value="HcaT"/>
    <property type="match status" value="1"/>
</dbReference>
<evidence type="ECO:0000313" key="11">
    <source>
        <dbReference type="Proteomes" id="UP001165413"/>
    </source>
</evidence>
<keyword evidence="4" id="KW-0997">Cell inner membrane</keyword>
<dbReference type="InterPro" id="IPR036259">
    <property type="entry name" value="MFS_trans_sf"/>
</dbReference>
<keyword evidence="11" id="KW-1185">Reference proteome</keyword>
<feature type="transmembrane region" description="Helical" evidence="8">
    <location>
        <begin position="276"/>
        <end position="296"/>
    </location>
</feature>
<keyword evidence="2" id="KW-0813">Transport</keyword>
<proteinExistence type="predicted"/>
<dbReference type="GO" id="GO:0015528">
    <property type="term" value="F:lactose:proton symporter activity"/>
    <property type="evidence" value="ECO:0007669"/>
    <property type="project" value="TreeGrafter"/>
</dbReference>
<evidence type="ECO:0000256" key="4">
    <source>
        <dbReference type="ARBA" id="ARBA00022519"/>
    </source>
</evidence>
<dbReference type="GO" id="GO:0005886">
    <property type="term" value="C:plasma membrane"/>
    <property type="evidence" value="ECO:0007669"/>
    <property type="project" value="UniProtKB-SubCell"/>
</dbReference>
<evidence type="ECO:0000256" key="7">
    <source>
        <dbReference type="ARBA" id="ARBA00023136"/>
    </source>
</evidence>
<name>A0AA42BNB0_9ALTE</name>
<dbReference type="Proteomes" id="UP001165413">
    <property type="component" value="Unassembled WGS sequence"/>
</dbReference>
<evidence type="ECO:0000313" key="10">
    <source>
        <dbReference type="EMBL" id="MCP3429472.1"/>
    </source>
</evidence>
<keyword evidence="5 8" id="KW-0812">Transmembrane</keyword>
<sequence length="397" mass="43730">MPFNVLPSSKTNLILLGLTYFFYYGQLGVLVPYIGVFLDGRGYSSEQIGQILAYITVARIIGPNIWSVLANYCKPGLFIMRLGAILGFICTFLAYYFYGFWAVTLALGLMMMFWTAILPQLEVVAMDCCQGNAQGYANLRMWGSIGFIVLSIILGALLDVTSTEVILYAMTLVLFALFVMTCLITAPEHPIEHTDQSAHNKAQWQLARSTPFVLFILSALLLQFSFGPFYTFFALYTEDLGYTGTQTGWLIALAVIAEIGMFVVAGRLLQRYSLNSMLIISMMLTALRWYLLAYWAESAVLVVISQLLHAFSFGLTHCASISFIHRYFAKSFQAQGQAIYVSVAFGIGGAAGSYLSGVYWDQGAGAQFTFSLSMGIALLAGAILLFAKHPLLQSPAK</sequence>
<feature type="transmembrane region" description="Helical" evidence="8">
    <location>
        <begin position="47"/>
        <end position="66"/>
    </location>
</feature>
<feature type="transmembrane region" description="Helical" evidence="8">
    <location>
        <begin position="248"/>
        <end position="269"/>
    </location>
</feature>
<feature type="transmembrane region" description="Helical" evidence="8">
    <location>
        <begin position="104"/>
        <end position="125"/>
    </location>
</feature>
<dbReference type="Gene3D" id="1.20.1250.20">
    <property type="entry name" value="MFS general substrate transporter like domains"/>
    <property type="match status" value="2"/>
</dbReference>
<dbReference type="RefSeq" id="WP_254101843.1">
    <property type="nucleotide sequence ID" value="NZ_JANATA010000022.1"/>
</dbReference>
<keyword evidence="6 8" id="KW-1133">Transmembrane helix</keyword>
<comment type="subcellular location">
    <subcellularLocation>
        <location evidence="1">Cell inner membrane</location>
        <topology evidence="1">Multi-pass membrane protein</topology>
    </subcellularLocation>
</comment>
<dbReference type="EMBL" id="JANATA010000022">
    <property type="protein sequence ID" value="MCP3429472.1"/>
    <property type="molecule type" value="Genomic_DNA"/>
</dbReference>
<dbReference type="InterPro" id="IPR024989">
    <property type="entry name" value="MFS_assoc_dom"/>
</dbReference>
<feature type="transmembrane region" description="Helical" evidence="8">
    <location>
        <begin position="137"/>
        <end position="159"/>
    </location>
</feature>
<evidence type="ECO:0000256" key="3">
    <source>
        <dbReference type="ARBA" id="ARBA00022475"/>
    </source>
</evidence>
<evidence type="ECO:0000256" key="6">
    <source>
        <dbReference type="ARBA" id="ARBA00022989"/>
    </source>
</evidence>
<evidence type="ECO:0000256" key="1">
    <source>
        <dbReference type="ARBA" id="ARBA00004429"/>
    </source>
</evidence>
<feature type="transmembrane region" description="Helical" evidence="8">
    <location>
        <begin position="12"/>
        <end position="35"/>
    </location>
</feature>
<evidence type="ECO:0000256" key="2">
    <source>
        <dbReference type="ARBA" id="ARBA00022448"/>
    </source>
</evidence>
<dbReference type="PROSITE" id="PS50850">
    <property type="entry name" value="MFS"/>
    <property type="match status" value="1"/>
</dbReference>
<evidence type="ECO:0000256" key="5">
    <source>
        <dbReference type="ARBA" id="ARBA00022692"/>
    </source>
</evidence>
<protein>
    <submittedName>
        <fullName evidence="10">MFS transporter</fullName>
    </submittedName>
</protein>
<feature type="transmembrane region" description="Helical" evidence="8">
    <location>
        <begin position="212"/>
        <end position="236"/>
    </location>
</feature>
<evidence type="ECO:0000259" key="9">
    <source>
        <dbReference type="PROSITE" id="PS50850"/>
    </source>
</evidence>
<keyword evidence="7 8" id="KW-0472">Membrane</keyword>
<dbReference type="InterPro" id="IPR026032">
    <property type="entry name" value="HcaT-like"/>
</dbReference>
<feature type="transmembrane region" description="Helical" evidence="8">
    <location>
        <begin position="165"/>
        <end position="186"/>
    </location>
</feature>
<gene>
    <name evidence="10" type="ORF">NLF92_10995</name>
</gene>
<dbReference type="GO" id="GO:0030395">
    <property type="term" value="F:lactose binding"/>
    <property type="evidence" value="ECO:0007669"/>
    <property type="project" value="TreeGrafter"/>
</dbReference>
<dbReference type="SUPFAM" id="SSF103473">
    <property type="entry name" value="MFS general substrate transporter"/>
    <property type="match status" value="1"/>
</dbReference>
<feature type="transmembrane region" description="Helical" evidence="8">
    <location>
        <begin position="366"/>
        <end position="387"/>
    </location>
</feature>
<feature type="transmembrane region" description="Helical" evidence="8">
    <location>
        <begin position="308"/>
        <end position="328"/>
    </location>
</feature>
<comment type="caution">
    <text evidence="10">The sequence shown here is derived from an EMBL/GenBank/DDBJ whole genome shotgun (WGS) entry which is preliminary data.</text>
</comment>
<evidence type="ECO:0000256" key="8">
    <source>
        <dbReference type="SAM" id="Phobius"/>
    </source>
</evidence>
<dbReference type="AlphaFoldDB" id="A0AA42BNB0"/>
<dbReference type="PANTHER" id="PTHR23522:SF10">
    <property type="entry name" value="3-PHENYLPROPIONIC ACID TRANSPORTER-RELATED"/>
    <property type="match status" value="1"/>
</dbReference>
<dbReference type="Pfam" id="PF12832">
    <property type="entry name" value="MFS_1_like"/>
    <property type="match status" value="1"/>
</dbReference>
<keyword evidence="3" id="KW-1003">Cell membrane</keyword>
<feature type="transmembrane region" description="Helical" evidence="8">
    <location>
        <begin position="340"/>
        <end position="360"/>
    </location>
</feature>
<organism evidence="10 11">
    <name type="scientific">Opacimonas viscosa</name>
    <dbReference type="NCBI Taxonomy" id="2961944"/>
    <lineage>
        <taxon>Bacteria</taxon>
        <taxon>Pseudomonadati</taxon>
        <taxon>Pseudomonadota</taxon>
        <taxon>Gammaproteobacteria</taxon>
        <taxon>Alteromonadales</taxon>
        <taxon>Alteromonadaceae</taxon>
        <taxon>Opacimonas</taxon>
    </lineage>
</organism>
<reference evidence="10" key="1">
    <citation type="submission" date="2022-07" db="EMBL/GenBank/DDBJ databases">
        <title>Characterization of the Novel Bacterium Alteromonas immobilis LMIT006 and Alteromonas gregis LMIT007.</title>
        <authorList>
            <person name="Lin X."/>
        </authorList>
    </citation>
    <scope>NUCLEOTIDE SEQUENCE</scope>
    <source>
        <strain evidence="10">LMIT007</strain>
    </source>
</reference>